<dbReference type="Proteomes" id="UP000013827">
    <property type="component" value="Unassembled WGS sequence"/>
</dbReference>
<evidence type="ECO:0000313" key="3">
    <source>
        <dbReference type="Proteomes" id="UP000013827"/>
    </source>
</evidence>
<dbReference type="RefSeq" id="XP_005765694.1">
    <property type="nucleotide sequence ID" value="XM_005765637.1"/>
</dbReference>
<keyword evidence="3" id="KW-1185">Reference proteome</keyword>
<name>A0A0D3IPT0_EMIH1</name>
<evidence type="ECO:0000256" key="1">
    <source>
        <dbReference type="SAM" id="MobiDB-lite"/>
    </source>
</evidence>
<evidence type="ECO:0000313" key="2">
    <source>
        <dbReference type="EnsemblProtists" id="EOD13265"/>
    </source>
</evidence>
<protein>
    <recommendedName>
        <fullName evidence="4">Right handed beta helix domain-containing protein</fullName>
    </recommendedName>
</protein>
<dbReference type="PaxDb" id="2903-EOD13265"/>
<sequence length="174" mass="17927">AGQTGAGTGGTAGTAGPEPDVVEVEPSSKARSMKWSEGRLVVLYAGPCTLLARSATREGATLDGEKLSSMFDIKGGCSLSLYALRFVNGRSERYGGAVKVYNAGNIAMQDVSFTDCESGMYGGAVYVRKTRGDISLVGVTFRSCKARQGGAVLVLESGATSMDGATFIACTADL</sequence>
<dbReference type="HOGENOM" id="CLU_1544066_0_0_1"/>
<reference evidence="3" key="1">
    <citation type="journal article" date="2013" name="Nature">
        <title>Pan genome of the phytoplankton Emiliania underpins its global distribution.</title>
        <authorList>
            <person name="Read B.A."/>
            <person name="Kegel J."/>
            <person name="Klute M.J."/>
            <person name="Kuo A."/>
            <person name="Lefebvre S.C."/>
            <person name="Maumus F."/>
            <person name="Mayer C."/>
            <person name="Miller J."/>
            <person name="Monier A."/>
            <person name="Salamov A."/>
            <person name="Young J."/>
            <person name="Aguilar M."/>
            <person name="Claverie J.M."/>
            <person name="Frickenhaus S."/>
            <person name="Gonzalez K."/>
            <person name="Herman E.K."/>
            <person name="Lin Y.C."/>
            <person name="Napier J."/>
            <person name="Ogata H."/>
            <person name="Sarno A.F."/>
            <person name="Shmutz J."/>
            <person name="Schroeder D."/>
            <person name="de Vargas C."/>
            <person name="Verret F."/>
            <person name="von Dassow P."/>
            <person name="Valentin K."/>
            <person name="Van de Peer Y."/>
            <person name="Wheeler G."/>
            <person name="Dacks J.B."/>
            <person name="Delwiche C.F."/>
            <person name="Dyhrman S.T."/>
            <person name="Glockner G."/>
            <person name="John U."/>
            <person name="Richards T."/>
            <person name="Worden A.Z."/>
            <person name="Zhang X."/>
            <person name="Grigoriev I.V."/>
            <person name="Allen A.E."/>
            <person name="Bidle K."/>
            <person name="Borodovsky M."/>
            <person name="Bowler C."/>
            <person name="Brownlee C."/>
            <person name="Cock J.M."/>
            <person name="Elias M."/>
            <person name="Gladyshev V.N."/>
            <person name="Groth M."/>
            <person name="Guda C."/>
            <person name="Hadaegh A."/>
            <person name="Iglesias-Rodriguez M.D."/>
            <person name="Jenkins J."/>
            <person name="Jones B.M."/>
            <person name="Lawson T."/>
            <person name="Leese F."/>
            <person name="Lindquist E."/>
            <person name="Lobanov A."/>
            <person name="Lomsadze A."/>
            <person name="Malik S.B."/>
            <person name="Marsh M.E."/>
            <person name="Mackinder L."/>
            <person name="Mock T."/>
            <person name="Mueller-Roeber B."/>
            <person name="Pagarete A."/>
            <person name="Parker M."/>
            <person name="Probert I."/>
            <person name="Quesneville H."/>
            <person name="Raines C."/>
            <person name="Rensing S.A."/>
            <person name="Riano-Pachon D.M."/>
            <person name="Richier S."/>
            <person name="Rokitta S."/>
            <person name="Shiraiwa Y."/>
            <person name="Soanes D.M."/>
            <person name="van der Giezen M."/>
            <person name="Wahlund T.M."/>
            <person name="Williams B."/>
            <person name="Wilson W."/>
            <person name="Wolfe G."/>
            <person name="Wurch L.L."/>
        </authorList>
    </citation>
    <scope>NUCLEOTIDE SEQUENCE</scope>
</reference>
<accession>A0A0D3IPT0</accession>
<dbReference type="KEGG" id="ehx:EMIHUDRAFT_124485"/>
<reference evidence="2" key="2">
    <citation type="submission" date="2024-10" db="UniProtKB">
        <authorList>
            <consortium name="EnsemblProtists"/>
        </authorList>
    </citation>
    <scope>IDENTIFICATION</scope>
</reference>
<dbReference type="InterPro" id="IPR011050">
    <property type="entry name" value="Pectin_lyase_fold/virulence"/>
</dbReference>
<feature type="region of interest" description="Disordered" evidence="1">
    <location>
        <begin position="1"/>
        <end position="29"/>
    </location>
</feature>
<evidence type="ECO:0008006" key="4">
    <source>
        <dbReference type="Google" id="ProtNLM"/>
    </source>
</evidence>
<dbReference type="AlphaFoldDB" id="A0A0D3IPT0"/>
<dbReference type="EnsemblProtists" id="EOD13265">
    <property type="protein sequence ID" value="EOD13265"/>
    <property type="gene ID" value="EMIHUDRAFT_124485"/>
</dbReference>
<feature type="compositionally biased region" description="Gly residues" evidence="1">
    <location>
        <begin position="1"/>
        <end position="13"/>
    </location>
</feature>
<dbReference type="SUPFAM" id="SSF51126">
    <property type="entry name" value="Pectin lyase-like"/>
    <property type="match status" value="1"/>
</dbReference>
<proteinExistence type="predicted"/>
<organism evidence="2 3">
    <name type="scientific">Emiliania huxleyi (strain CCMP1516)</name>
    <dbReference type="NCBI Taxonomy" id="280463"/>
    <lineage>
        <taxon>Eukaryota</taxon>
        <taxon>Haptista</taxon>
        <taxon>Haptophyta</taxon>
        <taxon>Prymnesiophyceae</taxon>
        <taxon>Isochrysidales</taxon>
        <taxon>Noelaerhabdaceae</taxon>
        <taxon>Emiliania</taxon>
    </lineage>
</organism>
<dbReference type="GeneID" id="17259416"/>